<evidence type="ECO:0000313" key="2">
    <source>
        <dbReference type="Proteomes" id="UP000585050"/>
    </source>
</evidence>
<reference evidence="1 2" key="1">
    <citation type="submission" date="2020-04" db="EMBL/GenBank/DDBJ databases">
        <title>Flammeovirga sp. SR4, a novel species isolated from seawater.</title>
        <authorList>
            <person name="Wang X."/>
        </authorList>
    </citation>
    <scope>NUCLEOTIDE SEQUENCE [LARGE SCALE GENOMIC DNA]</scope>
    <source>
        <strain evidence="1 2">SR4</strain>
    </source>
</reference>
<dbReference type="AlphaFoldDB" id="A0A7X8SRR2"/>
<dbReference type="RefSeq" id="WP_168885768.1">
    <property type="nucleotide sequence ID" value="NZ_JABAIL010000030.1"/>
</dbReference>
<dbReference type="EMBL" id="JABAIL010000030">
    <property type="protein sequence ID" value="NLR95063.1"/>
    <property type="molecule type" value="Genomic_DNA"/>
</dbReference>
<dbReference type="PROSITE" id="PS51257">
    <property type="entry name" value="PROKAR_LIPOPROTEIN"/>
    <property type="match status" value="1"/>
</dbReference>
<sequence length="212" mass="24815">MKYISISILFIIICSCNEKVKESNTTETKEVVVKEKKTKVFITKDQTIEITYDTRKENNVEEPEETMKIKENQHANLKSLSYSEISNLDSITDTNSIAINEKCALSIIPSSRWIKVEQERMGEDGWMTIVEDNTDALDYGRQSLIKNDIKFIKELSREKRYVRFMNEDKIISIIDLQKMEDAWGIILFNGNDTPDLWNGFEIEEDMKFVYKK</sequence>
<dbReference type="Proteomes" id="UP000585050">
    <property type="component" value="Unassembled WGS sequence"/>
</dbReference>
<evidence type="ECO:0008006" key="3">
    <source>
        <dbReference type="Google" id="ProtNLM"/>
    </source>
</evidence>
<proteinExistence type="predicted"/>
<gene>
    <name evidence="1" type="ORF">HGP29_27940</name>
</gene>
<accession>A0A7X8SRR2</accession>
<organism evidence="1 2">
    <name type="scientific">Flammeovirga agarivorans</name>
    <dbReference type="NCBI Taxonomy" id="2726742"/>
    <lineage>
        <taxon>Bacteria</taxon>
        <taxon>Pseudomonadati</taxon>
        <taxon>Bacteroidota</taxon>
        <taxon>Cytophagia</taxon>
        <taxon>Cytophagales</taxon>
        <taxon>Flammeovirgaceae</taxon>
        <taxon>Flammeovirga</taxon>
    </lineage>
</organism>
<evidence type="ECO:0000313" key="1">
    <source>
        <dbReference type="EMBL" id="NLR95063.1"/>
    </source>
</evidence>
<protein>
    <recommendedName>
        <fullName evidence="3">Lipoprotein</fullName>
    </recommendedName>
</protein>
<name>A0A7X8SRR2_9BACT</name>
<comment type="caution">
    <text evidence="1">The sequence shown here is derived from an EMBL/GenBank/DDBJ whole genome shotgun (WGS) entry which is preliminary data.</text>
</comment>
<keyword evidence="2" id="KW-1185">Reference proteome</keyword>